<evidence type="ECO:0000313" key="3">
    <source>
        <dbReference type="EMBL" id="NVO26485.1"/>
    </source>
</evidence>
<reference evidence="4 5" key="1">
    <citation type="submission" date="2020-04" db="EMBL/GenBank/DDBJ databases">
        <title>Donghicola sp., a member of the Rhodobacteraceae family isolated from mangrove forest in Thailand.</title>
        <authorList>
            <person name="Charoenyingcharoen P."/>
            <person name="Yukphan P."/>
        </authorList>
    </citation>
    <scope>NUCLEOTIDE SEQUENCE [LARGE SCALE GENOMIC DNA]</scope>
    <source>
        <strain evidence="2 5">B5-SW-15</strain>
        <strain evidence="3 4">C2-DW-16</strain>
    </source>
</reference>
<sequence length="71" mass="7885">MAFVHAPSRAGFQFAERFNVAIEAVKTTLARRAAYNRCYNELAVLTDRELSDIGIARTDIRTLAAQEAAKI</sequence>
<evidence type="ECO:0000259" key="1">
    <source>
        <dbReference type="Pfam" id="PF06568"/>
    </source>
</evidence>
<dbReference type="RefSeq" id="WP_176852868.1">
    <property type="nucleotide sequence ID" value="NZ_JABCJD010000001.1"/>
</dbReference>
<evidence type="ECO:0000313" key="4">
    <source>
        <dbReference type="Proteomes" id="UP000523601"/>
    </source>
</evidence>
<dbReference type="EMBL" id="JABCJD010000001">
    <property type="protein sequence ID" value="NVO26485.1"/>
    <property type="molecule type" value="Genomic_DNA"/>
</dbReference>
<gene>
    <name evidence="3" type="ORF">HJ526_03550</name>
    <name evidence="2" type="ORF">HJ536_01020</name>
</gene>
<name>A0A850Q5U1_9RHOB</name>
<feature type="domain" description="YjiS-like" evidence="1">
    <location>
        <begin position="27"/>
        <end position="61"/>
    </location>
</feature>
<dbReference type="InterPro" id="IPR009506">
    <property type="entry name" value="YjiS-like"/>
</dbReference>
<dbReference type="AlphaFoldDB" id="A0A850Q5U1"/>
<protein>
    <submittedName>
        <fullName evidence="2">DUF1127 domain-containing protein</fullName>
    </submittedName>
</protein>
<dbReference type="Pfam" id="PF06568">
    <property type="entry name" value="YjiS-like"/>
    <property type="match status" value="1"/>
</dbReference>
<keyword evidence="4" id="KW-1185">Reference proteome</keyword>
<dbReference type="Proteomes" id="UP000592216">
    <property type="component" value="Unassembled WGS sequence"/>
</dbReference>
<proteinExistence type="predicted"/>
<dbReference type="EMBL" id="JABCJE010000001">
    <property type="protein sequence ID" value="NVO21925.1"/>
    <property type="molecule type" value="Genomic_DNA"/>
</dbReference>
<comment type="caution">
    <text evidence="2">The sequence shown here is derived from an EMBL/GenBank/DDBJ whole genome shotgun (WGS) entry which is preliminary data.</text>
</comment>
<organism evidence="2 5">
    <name type="scientific">Donghicola mangrovi</name>
    <dbReference type="NCBI Taxonomy" id="2729614"/>
    <lineage>
        <taxon>Bacteria</taxon>
        <taxon>Pseudomonadati</taxon>
        <taxon>Pseudomonadota</taxon>
        <taxon>Alphaproteobacteria</taxon>
        <taxon>Rhodobacterales</taxon>
        <taxon>Roseobacteraceae</taxon>
        <taxon>Donghicola</taxon>
    </lineage>
</organism>
<evidence type="ECO:0000313" key="2">
    <source>
        <dbReference type="EMBL" id="NVO21925.1"/>
    </source>
</evidence>
<accession>A0A850Q5U1</accession>
<dbReference type="Proteomes" id="UP000523601">
    <property type="component" value="Unassembled WGS sequence"/>
</dbReference>
<evidence type="ECO:0000313" key="5">
    <source>
        <dbReference type="Proteomes" id="UP000592216"/>
    </source>
</evidence>